<evidence type="ECO:0000313" key="3">
    <source>
        <dbReference type="Proteomes" id="UP000176902"/>
    </source>
</evidence>
<accession>A0A1F5JX34</accession>
<dbReference type="SUPFAM" id="SSF54523">
    <property type="entry name" value="Pili subunits"/>
    <property type="match status" value="1"/>
</dbReference>
<dbReference type="InterPro" id="IPR045584">
    <property type="entry name" value="Pilin-like"/>
</dbReference>
<dbReference type="STRING" id="1797768.A3C59_03670"/>
<dbReference type="NCBIfam" id="TIGR02532">
    <property type="entry name" value="IV_pilin_GFxxxE"/>
    <property type="match status" value="1"/>
</dbReference>
<dbReference type="Proteomes" id="UP000176902">
    <property type="component" value="Unassembled WGS sequence"/>
</dbReference>
<keyword evidence="1" id="KW-0812">Transmembrane</keyword>
<dbReference type="PROSITE" id="PS00409">
    <property type="entry name" value="PROKAR_NTER_METHYL"/>
    <property type="match status" value="1"/>
</dbReference>
<protein>
    <recommendedName>
        <fullName evidence="4">General secretion pathway GspH domain-containing protein</fullName>
    </recommendedName>
</protein>
<organism evidence="2 3">
    <name type="scientific">Candidatus Daviesbacteria bacterium RIFCSPHIGHO2_02_FULL_36_13</name>
    <dbReference type="NCBI Taxonomy" id="1797768"/>
    <lineage>
        <taxon>Bacteria</taxon>
        <taxon>Candidatus Daviesiibacteriota</taxon>
    </lineage>
</organism>
<sequence>MEGLILNDMRGFTLLELLLVIATITILAAIAIPVYSNLQVKNDLDVATNTTLQTLRRAQVLSQTVDGDNTWGVKLQTSGISLFKGASYAGRDINFDEDYSLNGNVTPTGVTEVVFSKLLGIPNTTGTLTLTNTNSEVQNITIGSKGQLDY</sequence>
<evidence type="ECO:0008006" key="4">
    <source>
        <dbReference type="Google" id="ProtNLM"/>
    </source>
</evidence>
<evidence type="ECO:0000313" key="2">
    <source>
        <dbReference type="EMBL" id="OGE33189.1"/>
    </source>
</evidence>
<dbReference type="InterPro" id="IPR012902">
    <property type="entry name" value="N_methyl_site"/>
</dbReference>
<dbReference type="Gene3D" id="3.30.700.10">
    <property type="entry name" value="Glycoprotein, Type 4 Pilin"/>
    <property type="match status" value="1"/>
</dbReference>
<keyword evidence="1" id="KW-1133">Transmembrane helix</keyword>
<keyword evidence="1" id="KW-0472">Membrane</keyword>
<gene>
    <name evidence="2" type="ORF">A3C59_03670</name>
</gene>
<proteinExistence type="predicted"/>
<name>A0A1F5JX34_9BACT</name>
<dbReference type="AlphaFoldDB" id="A0A1F5JX34"/>
<reference evidence="2 3" key="1">
    <citation type="journal article" date="2016" name="Nat. Commun.">
        <title>Thousands of microbial genomes shed light on interconnected biogeochemical processes in an aquifer system.</title>
        <authorList>
            <person name="Anantharaman K."/>
            <person name="Brown C.T."/>
            <person name="Hug L.A."/>
            <person name="Sharon I."/>
            <person name="Castelle C.J."/>
            <person name="Probst A.J."/>
            <person name="Thomas B.C."/>
            <person name="Singh A."/>
            <person name="Wilkins M.J."/>
            <person name="Karaoz U."/>
            <person name="Brodie E.L."/>
            <person name="Williams K.H."/>
            <person name="Hubbard S.S."/>
            <person name="Banfield J.F."/>
        </authorList>
    </citation>
    <scope>NUCLEOTIDE SEQUENCE [LARGE SCALE GENOMIC DNA]</scope>
</reference>
<dbReference type="EMBL" id="MFCV01000013">
    <property type="protein sequence ID" value="OGE33189.1"/>
    <property type="molecule type" value="Genomic_DNA"/>
</dbReference>
<evidence type="ECO:0000256" key="1">
    <source>
        <dbReference type="SAM" id="Phobius"/>
    </source>
</evidence>
<comment type="caution">
    <text evidence="2">The sequence shown here is derived from an EMBL/GenBank/DDBJ whole genome shotgun (WGS) entry which is preliminary data.</text>
</comment>
<feature type="transmembrane region" description="Helical" evidence="1">
    <location>
        <begin position="12"/>
        <end position="35"/>
    </location>
</feature>